<keyword evidence="6 7" id="KW-0472">Membrane</keyword>
<name>A0A4R6RJD0_9HYPH</name>
<feature type="transmembrane region" description="Helical" evidence="7">
    <location>
        <begin position="286"/>
        <end position="309"/>
    </location>
</feature>
<sequence length="345" mass="33799">MPVPALVHRRPLAALRDFAPGLALCAAVGAAAVAVETGQRLVFGRTWVEALVLAILCGAVVRTAWAPGPRWQAGVGFARRGLLEVAVALLGAAIDPAALATAGPALVAGVAALVVAAIAAGFAIGRLLRLPARMALLVACGNAICGNSAIAAVAPVIAADADDVAVSIAFTAALGIAVMVLLPLAGLAVGLDRAGFGVLAGLTVYAVPQVAAAAAPFGAIAVQIGMVVKLVRVAMLGPVCLALSLVRPGRAPSAGAASRPPLLPWFVLGFAATAACRAAGLVPDAAIAPIDVVARTATVLAMAALGLGVDVRMLARAGVRVVAAAALSLSLLALAAYGLVLGVGL</sequence>
<feature type="transmembrane region" description="Helical" evidence="7">
    <location>
        <begin position="196"/>
        <end position="224"/>
    </location>
</feature>
<dbReference type="OrthoDB" id="5393513at2"/>
<evidence type="ECO:0000256" key="7">
    <source>
        <dbReference type="SAM" id="Phobius"/>
    </source>
</evidence>
<keyword evidence="4 7" id="KW-0812">Transmembrane</keyword>
<feature type="transmembrane region" description="Helical" evidence="7">
    <location>
        <begin position="164"/>
        <end position="189"/>
    </location>
</feature>
<dbReference type="Proteomes" id="UP000294547">
    <property type="component" value="Unassembled WGS sequence"/>
</dbReference>
<protein>
    <submittedName>
        <fullName evidence="8">Putative integral membrane protein (TIGR00698 family)</fullName>
    </submittedName>
</protein>
<feature type="transmembrane region" description="Helical" evidence="7">
    <location>
        <begin position="47"/>
        <end position="65"/>
    </location>
</feature>
<feature type="transmembrane region" description="Helical" evidence="7">
    <location>
        <begin position="18"/>
        <end position="35"/>
    </location>
</feature>
<organism evidence="8 9">
    <name type="scientific">Oharaeibacter diazotrophicus</name>
    <dbReference type="NCBI Taxonomy" id="1920512"/>
    <lineage>
        <taxon>Bacteria</taxon>
        <taxon>Pseudomonadati</taxon>
        <taxon>Pseudomonadota</taxon>
        <taxon>Alphaproteobacteria</taxon>
        <taxon>Hyphomicrobiales</taxon>
        <taxon>Pleomorphomonadaceae</taxon>
        <taxon>Oharaeibacter</taxon>
    </lineage>
</organism>
<dbReference type="AlphaFoldDB" id="A0A4R6RJD0"/>
<evidence type="ECO:0000313" key="9">
    <source>
        <dbReference type="Proteomes" id="UP000294547"/>
    </source>
</evidence>
<evidence type="ECO:0000313" key="8">
    <source>
        <dbReference type="EMBL" id="TDP86669.1"/>
    </source>
</evidence>
<reference evidence="8 9" key="1">
    <citation type="submission" date="2019-03" db="EMBL/GenBank/DDBJ databases">
        <title>Genomic Encyclopedia of Type Strains, Phase IV (KMG-IV): sequencing the most valuable type-strain genomes for metagenomic binning, comparative biology and taxonomic classification.</title>
        <authorList>
            <person name="Goeker M."/>
        </authorList>
    </citation>
    <scope>NUCLEOTIDE SEQUENCE [LARGE SCALE GENOMIC DNA]</scope>
    <source>
        <strain evidence="8 9">DSM 102969</strain>
    </source>
</reference>
<dbReference type="PANTHER" id="PTHR30106:SF2">
    <property type="entry name" value="UPF0324 INNER MEMBRANE PROTEIN YEIH"/>
    <property type="match status" value="1"/>
</dbReference>
<evidence type="ECO:0000256" key="1">
    <source>
        <dbReference type="ARBA" id="ARBA00004651"/>
    </source>
</evidence>
<dbReference type="GO" id="GO:0005886">
    <property type="term" value="C:plasma membrane"/>
    <property type="evidence" value="ECO:0007669"/>
    <property type="project" value="UniProtKB-SubCell"/>
</dbReference>
<dbReference type="Pfam" id="PF03601">
    <property type="entry name" value="Cons_hypoth698"/>
    <property type="match status" value="1"/>
</dbReference>
<dbReference type="InterPro" id="IPR018383">
    <property type="entry name" value="UPF0324_pro"/>
</dbReference>
<dbReference type="PANTHER" id="PTHR30106">
    <property type="entry name" value="INNER MEMBRANE PROTEIN YEIH-RELATED"/>
    <property type="match status" value="1"/>
</dbReference>
<evidence type="ECO:0000256" key="4">
    <source>
        <dbReference type="ARBA" id="ARBA00022692"/>
    </source>
</evidence>
<feature type="transmembrane region" description="Helical" evidence="7">
    <location>
        <begin position="262"/>
        <end position="280"/>
    </location>
</feature>
<gene>
    <name evidence="8" type="ORF">EDD54_0548</name>
</gene>
<feature type="transmembrane region" description="Helical" evidence="7">
    <location>
        <begin position="230"/>
        <end position="250"/>
    </location>
</feature>
<dbReference type="EMBL" id="SNXY01000006">
    <property type="protein sequence ID" value="TDP86669.1"/>
    <property type="molecule type" value="Genomic_DNA"/>
</dbReference>
<evidence type="ECO:0000256" key="3">
    <source>
        <dbReference type="ARBA" id="ARBA00022475"/>
    </source>
</evidence>
<feature type="transmembrane region" description="Helical" evidence="7">
    <location>
        <begin position="321"/>
        <end position="343"/>
    </location>
</feature>
<comment type="caution">
    <text evidence="8">The sequence shown here is derived from an EMBL/GenBank/DDBJ whole genome shotgun (WGS) entry which is preliminary data.</text>
</comment>
<keyword evidence="9" id="KW-1185">Reference proteome</keyword>
<accession>A0A4R6RJD0</accession>
<proteinExistence type="inferred from homology"/>
<keyword evidence="3" id="KW-1003">Cell membrane</keyword>
<evidence type="ECO:0000256" key="6">
    <source>
        <dbReference type="ARBA" id="ARBA00023136"/>
    </source>
</evidence>
<comment type="similarity">
    <text evidence="2">Belongs to the UPF0324 family.</text>
</comment>
<comment type="subcellular location">
    <subcellularLocation>
        <location evidence="1">Cell membrane</location>
        <topology evidence="1">Multi-pass membrane protein</topology>
    </subcellularLocation>
</comment>
<evidence type="ECO:0000256" key="5">
    <source>
        <dbReference type="ARBA" id="ARBA00022989"/>
    </source>
</evidence>
<keyword evidence="5 7" id="KW-1133">Transmembrane helix</keyword>
<feature type="transmembrane region" description="Helical" evidence="7">
    <location>
        <begin position="135"/>
        <end position="158"/>
    </location>
</feature>
<evidence type="ECO:0000256" key="2">
    <source>
        <dbReference type="ARBA" id="ARBA00007977"/>
    </source>
</evidence>
<feature type="transmembrane region" description="Helical" evidence="7">
    <location>
        <begin position="106"/>
        <end position="128"/>
    </location>
</feature>
<dbReference type="RefSeq" id="WP_126536805.1">
    <property type="nucleotide sequence ID" value="NZ_BSPM01000008.1"/>
</dbReference>